<proteinExistence type="predicted"/>
<sequence length="8" mass="993">MLSRVKLF</sequence>
<protein>
    <submittedName>
        <fullName evidence="1">Uncharacterized protein</fullName>
    </submittedName>
</protein>
<reference evidence="1 2" key="1">
    <citation type="submission" date="2012-10" db="EMBL/GenBank/DDBJ databases">
        <title>Genome sequence of Vibrio Cholerae HENC-02.</title>
        <authorList>
            <person name="Eppinger M."/>
            <person name="Hasan N.A."/>
            <person name="Sengamalay N."/>
            <person name="Hine E."/>
            <person name="Su Q."/>
            <person name="Daugherty S.C."/>
            <person name="Young S."/>
            <person name="Sadzewicz L."/>
            <person name="Tallon L."/>
            <person name="Cebula T.A."/>
            <person name="Ravel J."/>
            <person name="Colwell R.R."/>
        </authorList>
    </citation>
    <scope>NUCLEOTIDE SEQUENCE [LARGE SCALE GENOMIC DNA]</scope>
    <source>
        <strain evidence="1 2">HENC-02</strain>
    </source>
</reference>
<comment type="caution">
    <text evidence="1">The sequence shown here is derived from an EMBL/GenBank/DDBJ whole genome shotgun (WGS) entry which is preliminary data.</text>
</comment>
<dbReference type="EMBL" id="AJSR01001147">
    <property type="protein sequence ID" value="EKM31526.1"/>
    <property type="molecule type" value="Genomic_DNA"/>
</dbReference>
<organism evidence="1 2">
    <name type="scientific">Vibrio harveyi</name>
    <name type="common">Beneckea harveyi</name>
    <dbReference type="NCBI Taxonomy" id="669"/>
    <lineage>
        <taxon>Bacteria</taxon>
        <taxon>Pseudomonadati</taxon>
        <taxon>Pseudomonadota</taxon>
        <taxon>Gammaproteobacteria</taxon>
        <taxon>Vibrionales</taxon>
        <taxon>Vibrionaceae</taxon>
        <taxon>Vibrio</taxon>
    </lineage>
</organism>
<feature type="non-terminal residue" evidence="1">
    <location>
        <position position="8"/>
    </location>
</feature>
<evidence type="ECO:0000313" key="1">
    <source>
        <dbReference type="EMBL" id="EKM31526.1"/>
    </source>
</evidence>
<accession>A0A454CYQ0</accession>
<gene>
    <name evidence="1" type="ORF">VCHENC02_2839A</name>
</gene>
<dbReference type="Proteomes" id="UP000008367">
    <property type="component" value="Unassembled WGS sequence"/>
</dbReference>
<evidence type="ECO:0000313" key="2">
    <source>
        <dbReference type="Proteomes" id="UP000008367"/>
    </source>
</evidence>
<name>A0A454CYQ0_VIBHA</name>